<dbReference type="EMBL" id="LT669839">
    <property type="protein sequence ID" value="SHD76268.1"/>
    <property type="molecule type" value="Genomic_DNA"/>
</dbReference>
<dbReference type="RefSeq" id="WP_005585281.1">
    <property type="nucleotide sequence ID" value="NZ_LT669839.1"/>
</dbReference>
<protein>
    <submittedName>
        <fullName evidence="1">Uncharacterized protein</fullName>
    </submittedName>
</protein>
<dbReference type="OrthoDB" id="1707934at2"/>
<sequence length="57" mass="6646">MTNIYSEMQEGFKQLNSRTDGIENETKKTDAKIEHQIIPKNSYENKKKPEKASFVVK</sequence>
<keyword evidence="2" id="KW-1185">Reference proteome</keyword>
<organism evidence="1 2">
    <name type="scientific">[Clostridium] ultunense Esp</name>
    <dbReference type="NCBI Taxonomy" id="1288971"/>
    <lineage>
        <taxon>Bacteria</taxon>
        <taxon>Bacillati</taxon>
        <taxon>Bacillota</taxon>
        <taxon>Tissierellia</taxon>
        <taxon>Tissierellales</taxon>
        <taxon>Tepidimicrobiaceae</taxon>
        <taxon>Schnuerera</taxon>
    </lineage>
</organism>
<evidence type="ECO:0000313" key="1">
    <source>
        <dbReference type="EMBL" id="SHD76268.1"/>
    </source>
</evidence>
<reference evidence="1 2" key="1">
    <citation type="submission" date="2016-11" db="EMBL/GenBank/DDBJ databases">
        <authorList>
            <person name="Manzoor S."/>
        </authorList>
    </citation>
    <scope>NUCLEOTIDE SEQUENCE [LARGE SCALE GENOMIC DNA]</scope>
    <source>
        <strain evidence="1">Clostridium ultunense strain Esp</strain>
    </source>
</reference>
<name>M1ZKF0_9FIRM</name>
<evidence type="ECO:0000313" key="2">
    <source>
        <dbReference type="Proteomes" id="UP000245423"/>
    </source>
</evidence>
<proteinExistence type="predicted"/>
<dbReference type="HOGENOM" id="CLU_2988792_0_0_9"/>
<dbReference type="AlphaFoldDB" id="M1ZKF0"/>
<accession>M1ZKF0</accession>
<gene>
    <name evidence="1" type="ORF">CUESP1_0890</name>
</gene>
<dbReference type="Proteomes" id="UP000245423">
    <property type="component" value="Chromosome 1"/>
</dbReference>